<sequence length="311" mass="36655">MEKYRKKDNNIIINNKLFDPEQIYGYPPDHKHSDGGLRYYGNVYNSSKDNIVHGNNGCGKNFGNNYNKMGVSKNHGKYNENYINDEQNYRRSKHNDEIKEIIENGNVKRKTLLYNNIVDSNRQLANKLNGLEMNAKRDSDVKRCINYFNSLRKGNVDIKKILENKNYKELNIPKEHLDNGKFFNYLEYYKKHNLKELIDYFDEMNTKDNNERVLSPNKNKITTSGYSSEKSYSSGNKLNKDEEQKGIPNSKSNEISENKTEDLKTNKNKRHQNPSSINNDETDEKLFYQRKKTKHEKEPDPVFYTIDDLFD</sequence>
<reference evidence="3" key="3">
    <citation type="submission" date="2014-05" db="EMBL/GenBank/DDBJ databases">
        <authorList>
            <person name="Aslett M.A."/>
            <person name="De Silva N."/>
        </authorList>
    </citation>
    <scope>NUCLEOTIDE SEQUENCE</scope>
    <source>
        <strain evidence="3">17X</strain>
    </source>
</reference>
<reference evidence="2" key="2">
    <citation type="submission" date="2014-05" db="EMBL/GenBank/DDBJ databases">
        <authorList>
            <person name="Aslett A.Martin."/>
            <person name="De Silva Nishadi"/>
        </authorList>
    </citation>
    <scope>NUCLEOTIDE SEQUENCE</scope>
    <source>
        <strain evidence="2">YM</strain>
    </source>
</reference>
<organism evidence="3 4">
    <name type="scientific">Plasmodium yoelii</name>
    <dbReference type="NCBI Taxonomy" id="5861"/>
    <lineage>
        <taxon>Eukaryota</taxon>
        <taxon>Sar</taxon>
        <taxon>Alveolata</taxon>
        <taxon>Apicomplexa</taxon>
        <taxon>Aconoidasida</taxon>
        <taxon>Haemosporida</taxon>
        <taxon>Plasmodiidae</taxon>
        <taxon>Plasmodium</taxon>
        <taxon>Plasmodium (Vinckeia)</taxon>
    </lineage>
</organism>
<gene>
    <name evidence="3" type="ORF">PY17X_1425000</name>
    <name evidence="2" type="ORF">PYYM_1426800</name>
</gene>
<dbReference type="KEGG" id="pyo:PY17X_1425000"/>
<protein>
    <submittedName>
        <fullName evidence="3">Uncharacterized protein</fullName>
    </submittedName>
</protein>
<evidence type="ECO:0000313" key="5">
    <source>
        <dbReference type="Proteomes" id="UP000072904"/>
    </source>
</evidence>
<dbReference type="EMBL" id="LK934642">
    <property type="protein sequence ID" value="CDU20600.1"/>
    <property type="molecule type" value="Genomic_DNA"/>
</dbReference>
<dbReference type="EMBL" id="LM993668">
    <property type="protein sequence ID" value="VTZ81561.1"/>
    <property type="molecule type" value="Genomic_DNA"/>
</dbReference>
<feature type="compositionally biased region" description="Low complexity" evidence="1">
    <location>
        <begin position="224"/>
        <end position="235"/>
    </location>
</feature>
<dbReference type="OrthoDB" id="372484at2759"/>
<evidence type="ECO:0000313" key="2">
    <source>
        <dbReference type="EMBL" id="CDU20600.1"/>
    </source>
</evidence>
<evidence type="ECO:0000256" key="1">
    <source>
        <dbReference type="SAM" id="MobiDB-lite"/>
    </source>
</evidence>
<dbReference type="AlphaFoldDB" id="A0A078KBR9"/>
<dbReference type="OMA" id="FFNYLEY"/>
<feature type="region of interest" description="Disordered" evidence="1">
    <location>
        <begin position="209"/>
        <end position="311"/>
    </location>
</feature>
<dbReference type="VEuPathDB" id="PlasmoDB:PY17X_1425000"/>
<dbReference type="Proteomes" id="UP000072874">
    <property type="component" value="Chromosome 14"/>
</dbReference>
<accession>A0A078KBR9</accession>
<dbReference type="GeneID" id="3791123"/>
<dbReference type="RefSeq" id="XP_725784.2">
    <property type="nucleotide sequence ID" value="XM_720691.2"/>
</dbReference>
<reference evidence="3" key="4">
    <citation type="submission" date="2019-05" db="EMBL/GenBank/DDBJ databases">
        <authorList>
            <consortium name="Pathogen Informatics"/>
        </authorList>
    </citation>
    <scope>NUCLEOTIDE SEQUENCE</scope>
    <source>
        <strain evidence="3">17X</strain>
    </source>
</reference>
<proteinExistence type="predicted"/>
<dbReference type="VEuPathDB" id="PlasmoDB:Py17XNL_001401094"/>
<dbReference type="Proteomes" id="UP000072904">
    <property type="component" value="Chromosome 14"/>
</dbReference>
<reference evidence="4 5" key="1">
    <citation type="journal article" date="2014" name="BMC Biol.">
        <title>A comprehensive evaluation of rodent malaria parasite genomes and gene expression.</title>
        <authorList>
            <person name="Otto T.D."/>
            <person name="Bohme U."/>
            <person name="Jackson A.P."/>
            <person name="Hunt M."/>
            <person name="Franke-Fayard B."/>
            <person name="Hoeijmakers W.A."/>
            <person name="Religa A.A."/>
            <person name="Robertson L."/>
            <person name="Sanders M."/>
            <person name="Ogun S.A."/>
            <person name="Cunningham D."/>
            <person name="Erhart A."/>
            <person name="Billker O."/>
            <person name="Khan S.M."/>
            <person name="Stunnenberg H.G."/>
            <person name="Langhorne J."/>
            <person name="Holder A.A."/>
            <person name="Waters A.P."/>
            <person name="Newbold C.I."/>
            <person name="Pain A."/>
            <person name="Berriman M."/>
            <person name="Janse C.J."/>
        </authorList>
    </citation>
    <scope>NUCLEOTIDE SEQUENCE [LARGE SCALE GENOMIC DNA]</scope>
    <source>
        <strain evidence="3 4">17X</strain>
        <strain evidence="2 5">YM</strain>
    </source>
</reference>
<dbReference type="VEuPathDB" id="PlasmoDB:PYYM_1426800"/>
<evidence type="ECO:0000313" key="3">
    <source>
        <dbReference type="EMBL" id="VTZ81561.1"/>
    </source>
</evidence>
<name>A0A078KBR9_PLAYE</name>
<dbReference type="VEuPathDB" id="PlasmoDB:PY05341"/>
<feature type="compositionally biased region" description="Basic and acidic residues" evidence="1">
    <location>
        <begin position="254"/>
        <end position="265"/>
    </location>
</feature>
<evidence type="ECO:0000313" key="4">
    <source>
        <dbReference type="Proteomes" id="UP000072874"/>
    </source>
</evidence>